<proteinExistence type="predicted"/>
<organism evidence="2 3">
    <name type="scientific">Paracoccus litorisediminis</name>
    <dbReference type="NCBI Taxonomy" id="2006130"/>
    <lineage>
        <taxon>Bacteria</taxon>
        <taxon>Pseudomonadati</taxon>
        <taxon>Pseudomonadota</taxon>
        <taxon>Alphaproteobacteria</taxon>
        <taxon>Rhodobacterales</taxon>
        <taxon>Paracoccaceae</taxon>
        <taxon>Paracoccus</taxon>
    </lineage>
</organism>
<accession>A0A844HF35</accession>
<protein>
    <recommendedName>
        <fullName evidence="4">Lipoprotein</fullName>
    </recommendedName>
</protein>
<name>A0A844HF35_9RHOB</name>
<feature type="chain" id="PRO_5033009598" description="Lipoprotein" evidence="1">
    <location>
        <begin position="20"/>
        <end position="258"/>
    </location>
</feature>
<comment type="caution">
    <text evidence="2">The sequence shown here is derived from an EMBL/GenBank/DDBJ whole genome shotgun (WGS) entry which is preliminary data.</text>
</comment>
<evidence type="ECO:0000313" key="3">
    <source>
        <dbReference type="Proteomes" id="UP000449846"/>
    </source>
</evidence>
<dbReference type="Proteomes" id="UP000449846">
    <property type="component" value="Unassembled WGS sequence"/>
</dbReference>
<dbReference type="PROSITE" id="PS51257">
    <property type="entry name" value="PROKAR_LIPOPROTEIN"/>
    <property type="match status" value="1"/>
</dbReference>
<evidence type="ECO:0000256" key="1">
    <source>
        <dbReference type="SAM" id="SignalP"/>
    </source>
</evidence>
<reference evidence="2 3" key="1">
    <citation type="submission" date="2019-11" db="EMBL/GenBank/DDBJ databases">
        <authorList>
            <person name="Dong K."/>
        </authorList>
    </citation>
    <scope>NUCLEOTIDE SEQUENCE [LARGE SCALE GENOMIC DNA]</scope>
    <source>
        <strain evidence="2 3">NBRC 112902</strain>
    </source>
</reference>
<dbReference type="AlphaFoldDB" id="A0A844HF35"/>
<gene>
    <name evidence="2" type="ORF">GL300_03285</name>
</gene>
<dbReference type="OrthoDB" id="7860885at2"/>
<feature type="signal peptide" evidence="1">
    <location>
        <begin position="1"/>
        <end position="19"/>
    </location>
</feature>
<dbReference type="EMBL" id="WMIG01000001">
    <property type="protein sequence ID" value="MTH58233.1"/>
    <property type="molecule type" value="Genomic_DNA"/>
</dbReference>
<keyword evidence="1" id="KW-0732">Signal</keyword>
<evidence type="ECO:0000313" key="2">
    <source>
        <dbReference type="EMBL" id="MTH58233.1"/>
    </source>
</evidence>
<evidence type="ECO:0008006" key="4">
    <source>
        <dbReference type="Google" id="ProtNLM"/>
    </source>
</evidence>
<keyword evidence="3" id="KW-1185">Reference proteome</keyword>
<sequence>MGSRFAALFGIGLMASLLAGCDSDSTDASRPPAKPEELNVTVVQSDAGAPGKKVISRGRVSTKSGEILILEPDGSVSEMTLDSPEGKDAFALTEADLLMLNENMQLDLSGVPNMGPVRARGLTAQEKALADFRARTQPLKLNLPASFTAEPKDFQGATVKAWPSKRKSGDSLIEVTANLRSGVDADTAFAYATCALANWADANGTPYARHIRTLRDKRNGKIVVGSVFTLSGKKPMGLTVMTTKDTLQECKSRGIPAA</sequence>